<dbReference type="Gene3D" id="3.40.50.720">
    <property type="entry name" value="NAD(P)-binding Rossmann-like Domain"/>
    <property type="match status" value="1"/>
</dbReference>
<sequence length="221" mass="24619">MYPAKTILLLGATGRTGQEVLGMALARGFNVHVLVRNPDKLRYNSQNLKVFQGDTRDPKDVSAAMTGVGYIVSCLNISRKSDYPWSSLRTPPDFLSETMKNILHVAKVHGVNRLVFTSAWGVAESRSFIPGWFGWLIDNSNISAAYLEHERQEALVKASDFDWTIVRPVGLINSSCARPTRVFLENKAKPALTISRRNTAGFLLDTLESGEYIRQIPVISH</sequence>
<keyword evidence="3" id="KW-1185">Reference proteome</keyword>
<evidence type="ECO:0000259" key="1">
    <source>
        <dbReference type="Pfam" id="PF13460"/>
    </source>
</evidence>
<evidence type="ECO:0000313" key="2">
    <source>
        <dbReference type="EMBL" id="MCF1751815.1"/>
    </source>
</evidence>
<dbReference type="InterPro" id="IPR036291">
    <property type="entry name" value="NAD(P)-bd_dom_sf"/>
</dbReference>
<name>A0ABS9BW35_9BACT</name>
<dbReference type="InterPro" id="IPR016040">
    <property type="entry name" value="NAD(P)-bd_dom"/>
</dbReference>
<dbReference type="SUPFAM" id="SSF51735">
    <property type="entry name" value="NAD(P)-binding Rossmann-fold domains"/>
    <property type="match status" value="1"/>
</dbReference>
<dbReference type="InterPro" id="IPR051606">
    <property type="entry name" value="Polyketide_Oxido-like"/>
</dbReference>
<protein>
    <submittedName>
        <fullName evidence="2">NAD(P)H-binding protein</fullName>
    </submittedName>
</protein>
<reference evidence="2 3" key="1">
    <citation type="submission" date="2022-01" db="EMBL/GenBank/DDBJ databases">
        <title>Mariniradius saccharolyticus sp. nov., isolated from sediment of a river.</title>
        <authorList>
            <person name="Liu H."/>
        </authorList>
    </citation>
    <scope>NUCLEOTIDE SEQUENCE [LARGE SCALE GENOMIC DNA]</scope>
    <source>
        <strain evidence="2 3">RY-2</strain>
    </source>
</reference>
<proteinExistence type="predicted"/>
<gene>
    <name evidence="2" type="ORF">L0U89_12110</name>
</gene>
<dbReference type="EMBL" id="JAKEVZ010000008">
    <property type="protein sequence ID" value="MCF1751815.1"/>
    <property type="molecule type" value="Genomic_DNA"/>
</dbReference>
<feature type="domain" description="NAD(P)-binding" evidence="1">
    <location>
        <begin position="11"/>
        <end position="208"/>
    </location>
</feature>
<evidence type="ECO:0000313" key="3">
    <source>
        <dbReference type="Proteomes" id="UP001201449"/>
    </source>
</evidence>
<dbReference type="Pfam" id="PF13460">
    <property type="entry name" value="NAD_binding_10"/>
    <property type="match status" value="1"/>
</dbReference>
<accession>A0ABS9BW35</accession>
<dbReference type="PANTHER" id="PTHR43355">
    <property type="entry name" value="FLAVIN REDUCTASE (NADPH)"/>
    <property type="match status" value="1"/>
</dbReference>
<dbReference type="PANTHER" id="PTHR43355:SF2">
    <property type="entry name" value="FLAVIN REDUCTASE (NADPH)"/>
    <property type="match status" value="1"/>
</dbReference>
<dbReference type="RefSeq" id="WP_234861759.1">
    <property type="nucleotide sequence ID" value="NZ_JAKEVZ010000008.1"/>
</dbReference>
<dbReference type="Proteomes" id="UP001201449">
    <property type="component" value="Unassembled WGS sequence"/>
</dbReference>
<comment type="caution">
    <text evidence="2">The sequence shown here is derived from an EMBL/GenBank/DDBJ whole genome shotgun (WGS) entry which is preliminary data.</text>
</comment>
<organism evidence="2 3">
    <name type="scientific">Mariniradius sediminis</name>
    <dbReference type="NCBI Taxonomy" id="2909237"/>
    <lineage>
        <taxon>Bacteria</taxon>
        <taxon>Pseudomonadati</taxon>
        <taxon>Bacteroidota</taxon>
        <taxon>Cytophagia</taxon>
        <taxon>Cytophagales</taxon>
        <taxon>Cyclobacteriaceae</taxon>
        <taxon>Mariniradius</taxon>
    </lineage>
</organism>